<keyword evidence="2" id="KW-0677">Repeat</keyword>
<dbReference type="SUPFAM" id="SSF57938">
    <property type="entry name" value="DnaJ/Hsp40 cysteine-rich domain"/>
    <property type="match status" value="1"/>
</dbReference>
<dbReference type="PANTHER" id="PTHR44145">
    <property type="entry name" value="DNAJ HOMOLOG SUBFAMILY A MEMBER 3, MITOCHONDRIAL"/>
    <property type="match status" value="1"/>
</dbReference>
<dbReference type="VEuPathDB" id="FungiDB:FUN_007254"/>
<gene>
    <name evidence="10" type="ORF">RhiirC2_357863</name>
</gene>
<dbReference type="InterPro" id="IPR002939">
    <property type="entry name" value="DnaJ_C"/>
</dbReference>
<name>A0A2N1P0A2_9GLOM</name>
<evidence type="ECO:0000256" key="3">
    <source>
        <dbReference type="ARBA" id="ARBA00022771"/>
    </source>
</evidence>
<dbReference type="GO" id="GO:0009408">
    <property type="term" value="P:response to heat"/>
    <property type="evidence" value="ECO:0007669"/>
    <property type="project" value="InterPro"/>
</dbReference>
<evidence type="ECO:0000313" key="10">
    <source>
        <dbReference type="EMBL" id="PKK79590.1"/>
    </source>
</evidence>
<dbReference type="Gene3D" id="2.10.230.10">
    <property type="entry name" value="Heat shock protein DnaJ, cysteine-rich domain"/>
    <property type="match status" value="1"/>
</dbReference>
<dbReference type="InterPro" id="IPR008971">
    <property type="entry name" value="HSP40/DnaJ_pept-bd"/>
</dbReference>
<dbReference type="GO" id="GO:0005524">
    <property type="term" value="F:ATP binding"/>
    <property type="evidence" value="ECO:0007669"/>
    <property type="project" value="InterPro"/>
</dbReference>
<dbReference type="EMBL" id="LLXL01000040">
    <property type="protein sequence ID" value="PKK79590.1"/>
    <property type="molecule type" value="Genomic_DNA"/>
</dbReference>
<dbReference type="NCBIfam" id="NF008035">
    <property type="entry name" value="PRK10767.1"/>
    <property type="match status" value="1"/>
</dbReference>
<dbReference type="InterPro" id="IPR001623">
    <property type="entry name" value="DnaJ_domain"/>
</dbReference>
<dbReference type="GO" id="GO:0051082">
    <property type="term" value="F:unfolded protein binding"/>
    <property type="evidence" value="ECO:0007669"/>
    <property type="project" value="InterPro"/>
</dbReference>
<dbReference type="FunFam" id="2.60.260.20:FF:000005">
    <property type="entry name" value="Chaperone protein dnaJ 1, mitochondrial"/>
    <property type="match status" value="1"/>
</dbReference>
<dbReference type="SUPFAM" id="SSF49493">
    <property type="entry name" value="HSP40/DnaJ peptide-binding domain"/>
    <property type="match status" value="2"/>
</dbReference>
<dbReference type="Gene3D" id="1.10.287.110">
    <property type="entry name" value="DnaJ domain"/>
    <property type="match status" value="1"/>
</dbReference>
<dbReference type="Pfam" id="PF00226">
    <property type="entry name" value="DnaJ"/>
    <property type="match status" value="1"/>
</dbReference>
<reference evidence="10 11" key="2">
    <citation type="submission" date="2017-10" db="EMBL/GenBank/DDBJ databases">
        <title>Extensive intraspecific genome diversity in a model arbuscular mycorrhizal fungus.</title>
        <authorList>
            <person name="Chen E.C.H."/>
            <person name="Morin E."/>
            <person name="Baudet D."/>
            <person name="Noel J."/>
            <person name="Ndikumana S."/>
            <person name="Charron P."/>
            <person name="St-Onge C."/>
            <person name="Giorgi J."/>
            <person name="Grigoriev I.V."/>
            <person name="Roux C."/>
            <person name="Martin F.M."/>
            <person name="Corradi N."/>
        </authorList>
    </citation>
    <scope>NUCLEOTIDE SEQUENCE [LARGE SCALE GENOMIC DNA]</scope>
    <source>
        <strain evidence="10 11">C2</strain>
    </source>
</reference>
<evidence type="ECO:0000256" key="6">
    <source>
        <dbReference type="ARBA" id="ARBA00072890"/>
    </source>
</evidence>
<dbReference type="SMART" id="SM00271">
    <property type="entry name" value="DnaJ"/>
    <property type="match status" value="1"/>
</dbReference>
<dbReference type="Gene3D" id="2.60.260.20">
    <property type="entry name" value="Urease metallochaperone UreE, N-terminal domain"/>
    <property type="match status" value="2"/>
</dbReference>
<evidence type="ECO:0000256" key="4">
    <source>
        <dbReference type="ARBA" id="ARBA00022833"/>
    </source>
</evidence>
<proteinExistence type="inferred from homology"/>
<dbReference type="InterPro" id="IPR051938">
    <property type="entry name" value="Apopto_cytoskel_mod"/>
</dbReference>
<feature type="domain" description="CR-type" evidence="9">
    <location>
        <begin position="215"/>
        <end position="295"/>
    </location>
</feature>
<dbReference type="InterPro" id="IPR018253">
    <property type="entry name" value="DnaJ_domain_CS"/>
</dbReference>
<dbReference type="PANTHER" id="PTHR44145:SF3">
    <property type="entry name" value="DNAJ HOMOLOG SUBFAMILY A MEMBER 3, MITOCHONDRIAL"/>
    <property type="match status" value="1"/>
</dbReference>
<dbReference type="AlphaFoldDB" id="A0A2N1P0A2"/>
<dbReference type="CDD" id="cd10747">
    <property type="entry name" value="DnaJ_C"/>
    <property type="match status" value="1"/>
</dbReference>
<evidence type="ECO:0000256" key="1">
    <source>
        <dbReference type="ARBA" id="ARBA00022723"/>
    </source>
</evidence>
<evidence type="ECO:0000259" key="9">
    <source>
        <dbReference type="PROSITE" id="PS51188"/>
    </source>
</evidence>
<feature type="zinc finger region" description="CR-type" evidence="7">
    <location>
        <begin position="215"/>
        <end position="295"/>
    </location>
</feature>
<dbReference type="VEuPathDB" id="FungiDB:RhiirA1_391987"/>
<evidence type="ECO:0000256" key="7">
    <source>
        <dbReference type="PROSITE-ProRule" id="PRU00546"/>
    </source>
</evidence>
<dbReference type="GO" id="GO:0006457">
    <property type="term" value="P:protein folding"/>
    <property type="evidence" value="ECO:0007669"/>
    <property type="project" value="InterPro"/>
</dbReference>
<comment type="caution">
    <text evidence="10">The sequence shown here is derived from an EMBL/GenBank/DDBJ whole genome shotgun (WGS) entry which is preliminary data.</text>
</comment>
<dbReference type="Pfam" id="PF01556">
    <property type="entry name" value="DnaJ_C"/>
    <property type="match status" value="1"/>
</dbReference>
<dbReference type="HAMAP" id="MF_01152">
    <property type="entry name" value="DnaJ"/>
    <property type="match status" value="1"/>
</dbReference>
<dbReference type="FunFam" id="2.10.230.10:FF:000001">
    <property type="entry name" value="DnaJ subfamily A member 2"/>
    <property type="match status" value="1"/>
</dbReference>
<dbReference type="PRINTS" id="PR00625">
    <property type="entry name" value="JDOMAIN"/>
</dbReference>
<dbReference type="InterPro" id="IPR036869">
    <property type="entry name" value="J_dom_sf"/>
</dbReference>
<protein>
    <recommendedName>
        <fullName evidence="6">DnaJ homolog 1, mitochondrial</fullName>
    </recommendedName>
</protein>
<accession>A0A2N1P0A2</accession>
<dbReference type="PROSITE" id="PS00636">
    <property type="entry name" value="DNAJ_1"/>
    <property type="match status" value="1"/>
</dbReference>
<keyword evidence="5" id="KW-0143">Chaperone</keyword>
<dbReference type="Pfam" id="PF00684">
    <property type="entry name" value="DnaJ_CXXCXGXG"/>
    <property type="match status" value="1"/>
</dbReference>
<feature type="domain" description="J" evidence="8">
    <location>
        <begin position="86"/>
        <end position="150"/>
    </location>
</feature>
<dbReference type="InterPro" id="IPR012724">
    <property type="entry name" value="DnaJ"/>
</dbReference>
<dbReference type="VEuPathDB" id="FungiDB:RhiirFUN_009505"/>
<dbReference type="Proteomes" id="UP000233469">
    <property type="component" value="Unassembled WGS sequence"/>
</dbReference>
<dbReference type="PROSITE" id="PS50076">
    <property type="entry name" value="DNAJ_2"/>
    <property type="match status" value="1"/>
</dbReference>
<keyword evidence="3 7" id="KW-0863">Zinc-finger</keyword>
<dbReference type="SUPFAM" id="SSF46565">
    <property type="entry name" value="Chaperone J-domain"/>
    <property type="match status" value="1"/>
</dbReference>
<dbReference type="GO" id="GO:0008270">
    <property type="term" value="F:zinc ion binding"/>
    <property type="evidence" value="ECO:0007669"/>
    <property type="project" value="UniProtKB-KW"/>
</dbReference>
<keyword evidence="1 7" id="KW-0479">Metal-binding</keyword>
<evidence type="ECO:0000259" key="8">
    <source>
        <dbReference type="PROSITE" id="PS50076"/>
    </source>
</evidence>
<sequence length="441" mass="48360">MATIKFNILRSIINYFFSNSVPMRCISNSINQTFPIKFKCNGLYHCNIPALYHNFAKSVPTIGSAFLLSQKRSFHTTEPSRQRKKDYYELLGVDKKASQAEIKKAYYSLAKKYHPDTNKDPTSKEKFVQIQEAYDMLSDEEKRAQYDQFGASFAEGGPTGAGGFPGFGGFGGFSGSTDFFDLFEGFNRRSRGTGFSTGSDIEVGLNISFMDAIKGTTKTITVESVATCKPCKGTGSKGGKKDTCKTCNGTGVQFIQINSGFHMQTACPECNGKGTKIPVANQCPTCGGHGQIKERRPVSIPIPSGVEDGIALRMPKQGNMPLGNEGVPGDLYVRLHVAPHEIFKRQGLNIHVDTMIPFHTAILGGYIRVPTIDGNVELKVPPGAQPEQQALMKKRGIQQANSNYRGDQIVTFKVTIPKTLTTKQRELIDQFVSISEGTKSK</sequence>
<evidence type="ECO:0000256" key="2">
    <source>
        <dbReference type="ARBA" id="ARBA00022737"/>
    </source>
</evidence>
<keyword evidence="4 7" id="KW-0862">Zinc</keyword>
<organism evidence="10 11">
    <name type="scientific">Rhizophagus irregularis</name>
    <dbReference type="NCBI Taxonomy" id="588596"/>
    <lineage>
        <taxon>Eukaryota</taxon>
        <taxon>Fungi</taxon>
        <taxon>Fungi incertae sedis</taxon>
        <taxon>Mucoromycota</taxon>
        <taxon>Glomeromycotina</taxon>
        <taxon>Glomeromycetes</taxon>
        <taxon>Glomerales</taxon>
        <taxon>Glomeraceae</taxon>
        <taxon>Rhizophagus</taxon>
    </lineage>
</organism>
<reference evidence="10 11" key="1">
    <citation type="submission" date="2016-04" db="EMBL/GenBank/DDBJ databases">
        <title>Genome analyses suggest a sexual origin of heterokaryosis in a supposedly ancient asexual fungus.</title>
        <authorList>
            <person name="Ropars J."/>
            <person name="Sedzielewska K."/>
            <person name="Noel J."/>
            <person name="Charron P."/>
            <person name="Farinelli L."/>
            <person name="Marton T."/>
            <person name="Kruger M."/>
            <person name="Pelin A."/>
            <person name="Brachmann A."/>
            <person name="Corradi N."/>
        </authorList>
    </citation>
    <scope>NUCLEOTIDE SEQUENCE [LARGE SCALE GENOMIC DNA]</scope>
    <source>
        <strain evidence="10 11">C2</strain>
    </source>
</reference>
<dbReference type="PROSITE" id="PS51188">
    <property type="entry name" value="ZF_CR"/>
    <property type="match status" value="1"/>
</dbReference>
<dbReference type="InterPro" id="IPR001305">
    <property type="entry name" value="HSP_DnaJ_Cys-rich_dom"/>
</dbReference>
<dbReference type="InterPro" id="IPR036410">
    <property type="entry name" value="HSP_DnaJ_Cys-rich_dom_sf"/>
</dbReference>
<evidence type="ECO:0000256" key="5">
    <source>
        <dbReference type="ARBA" id="ARBA00023186"/>
    </source>
</evidence>
<dbReference type="CDD" id="cd06257">
    <property type="entry name" value="DnaJ"/>
    <property type="match status" value="1"/>
</dbReference>
<dbReference type="GO" id="GO:0031072">
    <property type="term" value="F:heat shock protein binding"/>
    <property type="evidence" value="ECO:0007669"/>
    <property type="project" value="InterPro"/>
</dbReference>
<dbReference type="CDD" id="cd10719">
    <property type="entry name" value="DnaJ_zf"/>
    <property type="match status" value="1"/>
</dbReference>
<evidence type="ECO:0000313" key="11">
    <source>
        <dbReference type="Proteomes" id="UP000233469"/>
    </source>
</evidence>